<dbReference type="EMBL" id="FJUX01000202">
    <property type="protein sequence ID" value="CZT13637.1"/>
    <property type="molecule type" value="Genomic_DNA"/>
</dbReference>
<dbReference type="AlphaFoldDB" id="A0A1E1LT14"/>
<keyword evidence="3" id="KW-1185">Reference proteome</keyword>
<evidence type="ECO:0000313" key="3">
    <source>
        <dbReference type="Proteomes" id="UP000178912"/>
    </source>
</evidence>
<evidence type="ECO:0000256" key="1">
    <source>
        <dbReference type="SAM" id="MobiDB-lite"/>
    </source>
</evidence>
<proteinExistence type="predicted"/>
<reference evidence="3" key="1">
    <citation type="submission" date="2016-03" db="EMBL/GenBank/DDBJ databases">
        <authorList>
            <person name="Guldener U."/>
        </authorList>
    </citation>
    <scope>NUCLEOTIDE SEQUENCE [LARGE SCALE GENOMIC DNA]</scope>
    <source>
        <strain evidence="3">04CH-RAC-A.6.1</strain>
    </source>
</reference>
<protein>
    <submittedName>
        <fullName evidence="2">Uncharacterized protein</fullName>
    </submittedName>
</protein>
<name>A0A1E1LT14_9HELO</name>
<accession>A0A1E1LT14</accession>
<dbReference type="Proteomes" id="UP000178912">
    <property type="component" value="Unassembled WGS sequence"/>
</dbReference>
<evidence type="ECO:0000313" key="2">
    <source>
        <dbReference type="EMBL" id="CZT13637.1"/>
    </source>
</evidence>
<organism evidence="2 3">
    <name type="scientific">Rhynchosporium agropyri</name>
    <dbReference type="NCBI Taxonomy" id="914238"/>
    <lineage>
        <taxon>Eukaryota</taxon>
        <taxon>Fungi</taxon>
        <taxon>Dikarya</taxon>
        <taxon>Ascomycota</taxon>
        <taxon>Pezizomycotina</taxon>
        <taxon>Leotiomycetes</taxon>
        <taxon>Helotiales</taxon>
        <taxon>Ploettnerulaceae</taxon>
        <taxon>Rhynchosporium</taxon>
    </lineage>
</organism>
<dbReference type="OrthoDB" id="10653040at2759"/>
<gene>
    <name evidence="2" type="ORF">RAG0_17130</name>
</gene>
<sequence length="207" mass="23433">MASEKSTNMAGMSISDNPPSYNHAQSSATKTARPQLSGQSNGPQLIFVEARYVGGKANPAKIYRHPGTEILYTHRSRTTTRYKPFDIPIYEQSPVEVISVDFERNLQDITDCILAKIVQDGDDLYYSGYATRVKVDGLSVAWQGQESMQRFYYNDQGFATTDCHTLLTGKNDEEVRTVFLKMAERGWRDRLVLFFHVGDTIKATWKS</sequence>
<feature type="region of interest" description="Disordered" evidence="1">
    <location>
        <begin position="1"/>
        <end position="40"/>
    </location>
</feature>